<accession>A0A0N4VQ02</accession>
<evidence type="ECO:0000313" key="3">
    <source>
        <dbReference type="Proteomes" id="UP000274131"/>
    </source>
</evidence>
<reference evidence="2 3" key="2">
    <citation type="submission" date="2018-10" db="EMBL/GenBank/DDBJ databases">
        <authorList>
            <consortium name="Pathogen Informatics"/>
        </authorList>
    </citation>
    <scope>NUCLEOTIDE SEQUENCE [LARGE SCALE GENOMIC DNA]</scope>
</reference>
<organism evidence="4">
    <name type="scientific">Enterobius vermicularis</name>
    <name type="common">Human pinworm</name>
    <dbReference type="NCBI Taxonomy" id="51028"/>
    <lineage>
        <taxon>Eukaryota</taxon>
        <taxon>Metazoa</taxon>
        <taxon>Ecdysozoa</taxon>
        <taxon>Nematoda</taxon>
        <taxon>Chromadorea</taxon>
        <taxon>Rhabditida</taxon>
        <taxon>Spirurina</taxon>
        <taxon>Oxyuridomorpha</taxon>
        <taxon>Oxyuroidea</taxon>
        <taxon>Oxyuridae</taxon>
        <taxon>Enterobius</taxon>
    </lineage>
</organism>
<protein>
    <submittedName>
        <fullName evidence="4">t-SNARE coiled-coil homology domain-containing protein</fullName>
    </submittedName>
</protein>
<keyword evidence="1" id="KW-0812">Transmembrane</keyword>
<dbReference type="WBParaSite" id="EVEC_0001309401-mRNA-1">
    <property type="protein sequence ID" value="EVEC_0001309401-mRNA-1"/>
    <property type="gene ID" value="EVEC_0001309401"/>
</dbReference>
<reference evidence="4" key="1">
    <citation type="submission" date="2017-02" db="UniProtKB">
        <authorList>
            <consortium name="WormBaseParasite"/>
        </authorList>
    </citation>
    <scope>IDENTIFICATION</scope>
</reference>
<proteinExistence type="predicted"/>
<keyword evidence="3" id="KW-1185">Reference proteome</keyword>
<keyword evidence="1" id="KW-0472">Membrane</keyword>
<evidence type="ECO:0000256" key="1">
    <source>
        <dbReference type="SAM" id="Phobius"/>
    </source>
</evidence>
<sequence length="73" mass="8349">MAYSYEKGRRNYLVDDQDDYSSTSSEGINYWRRLKDQHCKKWTVHLFFAIIAVIIIALIAAIVGAVAQHKSDG</sequence>
<evidence type="ECO:0000313" key="2">
    <source>
        <dbReference type="EMBL" id="VDD97497.1"/>
    </source>
</evidence>
<evidence type="ECO:0000313" key="4">
    <source>
        <dbReference type="WBParaSite" id="EVEC_0001309401-mRNA-1"/>
    </source>
</evidence>
<gene>
    <name evidence="2" type="ORF">EVEC_LOCUS12248</name>
</gene>
<dbReference type="AlphaFoldDB" id="A0A0N4VQ02"/>
<keyword evidence="1" id="KW-1133">Transmembrane helix</keyword>
<feature type="transmembrane region" description="Helical" evidence="1">
    <location>
        <begin position="42"/>
        <end position="67"/>
    </location>
</feature>
<dbReference type="EMBL" id="UXUI01013888">
    <property type="protein sequence ID" value="VDD97497.1"/>
    <property type="molecule type" value="Genomic_DNA"/>
</dbReference>
<dbReference type="Proteomes" id="UP000274131">
    <property type="component" value="Unassembled WGS sequence"/>
</dbReference>
<name>A0A0N4VQ02_ENTVE</name>